<keyword evidence="2" id="KW-1185">Reference proteome</keyword>
<dbReference type="Proteomes" id="UP000054498">
    <property type="component" value="Unassembled WGS sequence"/>
</dbReference>
<reference evidence="1 2" key="1">
    <citation type="journal article" date="2013" name="BMC Genomics">
        <title>Reconstruction of the lipid metabolism for the microalga Monoraphidium neglectum from its genome sequence reveals characteristics suitable for biofuel production.</title>
        <authorList>
            <person name="Bogen C."/>
            <person name="Al-Dilaimi A."/>
            <person name="Albersmeier A."/>
            <person name="Wichmann J."/>
            <person name="Grundmann M."/>
            <person name="Rupp O."/>
            <person name="Lauersen K.J."/>
            <person name="Blifernez-Klassen O."/>
            <person name="Kalinowski J."/>
            <person name="Goesmann A."/>
            <person name="Mussgnug J.H."/>
            <person name="Kruse O."/>
        </authorList>
    </citation>
    <scope>NUCLEOTIDE SEQUENCE [LARGE SCALE GENOMIC DNA]</scope>
    <source>
        <strain evidence="1 2">SAG 48.87</strain>
    </source>
</reference>
<dbReference type="RefSeq" id="XP_013892362.1">
    <property type="nucleotide sequence ID" value="XM_014036908.1"/>
</dbReference>
<dbReference type="STRING" id="145388.A0A0D2IZQ7"/>
<sequence length="222" mass="24648">MRPHAPPVLRGPVLRGPAVDIDLNTFWVLRAILAAGYWPRSVAVEYNRNFAPNQSYAVLDLPSEMWAGTCYFGASGLALERLMRAHDYSLVAFDQAGFNLFFVRTDLLGLPLPHSFAALTSDPRLMTWGPNHKACQQQVWLRVEEGPDLAGAHWLRHMPPAVLAHRDDPNLGRTMYEVETHDVLTVHRPRHHAGAGWPGASDGDAVLTGVRRTVDGHVGPRK</sequence>
<evidence type="ECO:0000313" key="1">
    <source>
        <dbReference type="EMBL" id="KIY93342.1"/>
    </source>
</evidence>
<evidence type="ECO:0000313" key="2">
    <source>
        <dbReference type="Proteomes" id="UP000054498"/>
    </source>
</evidence>
<name>A0A0D2IZQ7_9CHLO</name>
<dbReference type="OrthoDB" id="443549at2759"/>
<proteinExistence type="predicted"/>
<dbReference type="GeneID" id="25732202"/>
<dbReference type="EMBL" id="KK104850">
    <property type="protein sequence ID" value="KIY93342.1"/>
    <property type="molecule type" value="Genomic_DNA"/>
</dbReference>
<organism evidence="1 2">
    <name type="scientific">Monoraphidium neglectum</name>
    <dbReference type="NCBI Taxonomy" id="145388"/>
    <lineage>
        <taxon>Eukaryota</taxon>
        <taxon>Viridiplantae</taxon>
        <taxon>Chlorophyta</taxon>
        <taxon>core chlorophytes</taxon>
        <taxon>Chlorophyceae</taxon>
        <taxon>CS clade</taxon>
        <taxon>Sphaeropleales</taxon>
        <taxon>Selenastraceae</taxon>
        <taxon>Monoraphidium</taxon>
    </lineage>
</organism>
<accession>A0A0D2IZQ7</accession>
<dbReference type="KEGG" id="mng:MNEG_14621"/>
<gene>
    <name evidence="1" type="ORF">MNEG_14621</name>
</gene>
<protein>
    <submittedName>
        <fullName evidence="1">Uncharacterized protein</fullName>
    </submittedName>
</protein>
<dbReference type="AlphaFoldDB" id="A0A0D2IZQ7"/>